<evidence type="ECO:0000313" key="3">
    <source>
        <dbReference type="Proteomes" id="UP000305654"/>
    </source>
</evidence>
<dbReference type="RefSeq" id="WP_138327901.1">
    <property type="nucleotide sequence ID" value="NZ_VCDI01000011.1"/>
</dbReference>
<dbReference type="InterPro" id="IPR009495">
    <property type="entry name" value="NrsF"/>
</dbReference>
<dbReference type="AlphaFoldDB" id="A0A5R9J547"/>
<dbReference type="Pfam" id="PF06532">
    <property type="entry name" value="NrsF"/>
    <property type="match status" value="1"/>
</dbReference>
<dbReference type="Proteomes" id="UP000305654">
    <property type="component" value="Unassembled WGS sequence"/>
</dbReference>
<reference evidence="2 3" key="1">
    <citation type="submission" date="2019-05" db="EMBL/GenBank/DDBJ databases">
        <authorList>
            <person name="Pankratov T."/>
            <person name="Grouzdev D."/>
        </authorList>
    </citation>
    <scope>NUCLEOTIDE SEQUENCE [LARGE SCALE GENOMIC DNA]</scope>
    <source>
        <strain evidence="2 3">KEBCLARHB70R</strain>
    </source>
</reference>
<protein>
    <submittedName>
        <fullName evidence="2">DUF1109 domain-containing protein</fullName>
    </submittedName>
</protein>
<accession>A0A5R9J547</accession>
<feature type="transmembrane region" description="Helical" evidence="1">
    <location>
        <begin position="161"/>
        <end position="179"/>
    </location>
</feature>
<feature type="transmembrane region" description="Helical" evidence="1">
    <location>
        <begin position="131"/>
        <end position="149"/>
    </location>
</feature>
<organism evidence="2 3">
    <name type="scientific">Lichenicoccus roseus</name>
    <dbReference type="NCBI Taxonomy" id="2683649"/>
    <lineage>
        <taxon>Bacteria</taxon>
        <taxon>Pseudomonadati</taxon>
        <taxon>Pseudomonadota</taxon>
        <taxon>Alphaproteobacteria</taxon>
        <taxon>Acetobacterales</taxon>
        <taxon>Acetobacteraceae</taxon>
        <taxon>Lichenicoccus</taxon>
    </lineage>
</organism>
<keyword evidence="1" id="KW-0472">Membrane</keyword>
<feature type="transmembrane region" description="Helical" evidence="1">
    <location>
        <begin position="90"/>
        <end position="108"/>
    </location>
</feature>
<gene>
    <name evidence="2" type="ORF">FE263_20470</name>
</gene>
<keyword evidence="3" id="KW-1185">Reference proteome</keyword>
<proteinExistence type="predicted"/>
<keyword evidence="1" id="KW-0812">Transmembrane</keyword>
<feature type="transmembrane region" description="Helical" evidence="1">
    <location>
        <begin position="63"/>
        <end position="83"/>
    </location>
</feature>
<feature type="transmembrane region" description="Helical" evidence="1">
    <location>
        <begin position="23"/>
        <end position="43"/>
    </location>
</feature>
<evidence type="ECO:0000256" key="1">
    <source>
        <dbReference type="SAM" id="Phobius"/>
    </source>
</evidence>
<name>A0A5R9J547_9PROT</name>
<feature type="transmembrane region" description="Helical" evidence="1">
    <location>
        <begin position="185"/>
        <end position="207"/>
    </location>
</feature>
<dbReference type="OrthoDB" id="7256301at2"/>
<comment type="caution">
    <text evidence="2">The sequence shown here is derived from an EMBL/GenBank/DDBJ whole genome shotgun (WGS) entry which is preliminary data.</text>
</comment>
<keyword evidence="1" id="KW-1133">Transmembrane helix</keyword>
<evidence type="ECO:0000313" key="2">
    <source>
        <dbReference type="EMBL" id="TLU70741.1"/>
    </source>
</evidence>
<dbReference type="EMBL" id="VCDI01000011">
    <property type="protein sequence ID" value="TLU70741.1"/>
    <property type="molecule type" value="Genomic_DNA"/>
</dbReference>
<sequence>MSNEALIDQLSKKLRPVRARTRGLNAAVIGAICVIELVLFLLLGGMRPDMPHAMGQPSFWWKLAGAGAIALASGAAAIISFAPQDSPRRGLQLVIALLMFVLAAGWVIDELRFGWAVLAARLDWHQGIQCVYKMVLLAIPPVLGLGVIMRGGAPTDRNGSAWTVGIASASWGAFVFVFACPSDDPLYIAIWYSVGCGLVTLATRLILPPLTRW</sequence>